<feature type="transmembrane region" description="Helical" evidence="1">
    <location>
        <begin position="119"/>
        <end position="141"/>
    </location>
</feature>
<sequence>NLKAASLNPTGKIWLGANNFASFLDSQWRWLDGSVFDSTIINWCAGSTSTSPGAQCMAYNSATQCVTNDNCSSLYTYPCAVAAKSTDNTDWVSYNLQTWQNYFLANGFSVGCGTVSSYWFTYTLLLLNWLILLSLILYVCYRFLIDKRRLIISCVLITISAILIIAFAILWGLQCQYINDCFSLLSCSVMK</sequence>
<evidence type="ECO:0000313" key="3">
    <source>
        <dbReference type="EMBL" id="CAF1518987.1"/>
    </source>
</evidence>
<name>A0A8S2TT59_9BILA</name>
<reference evidence="4" key="1">
    <citation type="submission" date="2021-02" db="EMBL/GenBank/DDBJ databases">
        <authorList>
            <person name="Nowell W R."/>
        </authorList>
    </citation>
    <scope>NUCLEOTIDE SEQUENCE</scope>
</reference>
<dbReference type="CDD" id="cd00037">
    <property type="entry name" value="CLECT"/>
    <property type="match status" value="1"/>
</dbReference>
<dbReference type="Gene3D" id="3.10.100.10">
    <property type="entry name" value="Mannose-Binding Protein A, subunit A"/>
    <property type="match status" value="1"/>
</dbReference>
<keyword evidence="1" id="KW-1133">Transmembrane helix</keyword>
<dbReference type="EMBL" id="CAJOBA010058204">
    <property type="protein sequence ID" value="CAF4306113.1"/>
    <property type="molecule type" value="Genomic_DNA"/>
</dbReference>
<keyword evidence="1" id="KW-0472">Membrane</keyword>
<dbReference type="SUPFAM" id="SSF56436">
    <property type="entry name" value="C-type lectin-like"/>
    <property type="match status" value="1"/>
</dbReference>
<dbReference type="AlphaFoldDB" id="A0A8S2TT59"/>
<gene>
    <name evidence="3" type="ORF">OVA965_LOCUS37698</name>
    <name evidence="4" type="ORF">TMI583_LOCUS38811</name>
</gene>
<evidence type="ECO:0000313" key="5">
    <source>
        <dbReference type="Proteomes" id="UP000682733"/>
    </source>
</evidence>
<accession>A0A8S2TT59</accession>
<feature type="domain" description="C-type lectin" evidence="2">
    <location>
        <begin position="13"/>
        <end position="80"/>
    </location>
</feature>
<protein>
    <recommendedName>
        <fullName evidence="2">C-type lectin domain-containing protein</fullName>
    </recommendedName>
</protein>
<evidence type="ECO:0000259" key="2">
    <source>
        <dbReference type="PROSITE" id="PS50041"/>
    </source>
</evidence>
<dbReference type="Proteomes" id="UP000682733">
    <property type="component" value="Unassembled WGS sequence"/>
</dbReference>
<evidence type="ECO:0000313" key="4">
    <source>
        <dbReference type="EMBL" id="CAF4306113.1"/>
    </source>
</evidence>
<keyword evidence="1" id="KW-0812">Transmembrane</keyword>
<dbReference type="PROSITE" id="PS50041">
    <property type="entry name" value="C_TYPE_LECTIN_2"/>
    <property type="match status" value="1"/>
</dbReference>
<dbReference type="Proteomes" id="UP000677228">
    <property type="component" value="Unassembled WGS sequence"/>
</dbReference>
<feature type="transmembrane region" description="Helical" evidence="1">
    <location>
        <begin position="150"/>
        <end position="173"/>
    </location>
</feature>
<dbReference type="EMBL" id="CAJNOK010036067">
    <property type="protein sequence ID" value="CAF1518987.1"/>
    <property type="molecule type" value="Genomic_DNA"/>
</dbReference>
<feature type="non-terminal residue" evidence="4">
    <location>
        <position position="1"/>
    </location>
</feature>
<comment type="caution">
    <text evidence="4">The sequence shown here is derived from an EMBL/GenBank/DDBJ whole genome shotgun (WGS) entry which is preliminary data.</text>
</comment>
<proteinExistence type="predicted"/>
<evidence type="ECO:0000256" key="1">
    <source>
        <dbReference type="SAM" id="Phobius"/>
    </source>
</evidence>
<dbReference type="InterPro" id="IPR016186">
    <property type="entry name" value="C-type_lectin-like/link_sf"/>
</dbReference>
<dbReference type="InterPro" id="IPR016187">
    <property type="entry name" value="CTDL_fold"/>
</dbReference>
<organism evidence="4 5">
    <name type="scientific">Didymodactylos carnosus</name>
    <dbReference type="NCBI Taxonomy" id="1234261"/>
    <lineage>
        <taxon>Eukaryota</taxon>
        <taxon>Metazoa</taxon>
        <taxon>Spiralia</taxon>
        <taxon>Gnathifera</taxon>
        <taxon>Rotifera</taxon>
        <taxon>Eurotatoria</taxon>
        <taxon>Bdelloidea</taxon>
        <taxon>Philodinida</taxon>
        <taxon>Philodinidae</taxon>
        <taxon>Didymodactylos</taxon>
    </lineage>
</organism>
<dbReference type="InterPro" id="IPR001304">
    <property type="entry name" value="C-type_lectin-like"/>
</dbReference>